<evidence type="ECO:0000256" key="1">
    <source>
        <dbReference type="SAM" id="MobiDB-lite"/>
    </source>
</evidence>
<sequence length="115" mass="12657">MHKECISGVFITLLFAMMAPSYAVDDSMVPKELEDAMKSCRDSAQGSVESFDSCMEQKGFDEKPQSSVPAPSKEVDEQLQSAVKDCHETSSGNLPAFENCMEQKGFNKPRIEAPD</sequence>
<keyword evidence="2" id="KW-0732">Signal</keyword>
<dbReference type="RefSeq" id="WP_286304323.1">
    <property type="nucleotide sequence ID" value="NZ_AP027741.1"/>
</dbReference>
<comment type="caution">
    <text evidence="3">The sequence shown here is derived from an EMBL/GenBank/DDBJ whole genome shotgun (WGS) entry which is preliminary data.</text>
</comment>
<feature type="chain" id="PRO_5047282365" evidence="2">
    <location>
        <begin position="24"/>
        <end position="115"/>
    </location>
</feature>
<proteinExistence type="predicted"/>
<dbReference type="EMBL" id="BAAADG010000007">
    <property type="protein sequence ID" value="GAA0229479.1"/>
    <property type="molecule type" value="Genomic_DNA"/>
</dbReference>
<evidence type="ECO:0000313" key="3">
    <source>
        <dbReference type="EMBL" id="GAA0229479.1"/>
    </source>
</evidence>
<dbReference type="Proteomes" id="UP001501476">
    <property type="component" value="Unassembled WGS sequence"/>
</dbReference>
<organism evidence="3 4">
    <name type="scientific">Methylophaga marina</name>
    <dbReference type="NCBI Taxonomy" id="45495"/>
    <lineage>
        <taxon>Bacteria</taxon>
        <taxon>Pseudomonadati</taxon>
        <taxon>Pseudomonadota</taxon>
        <taxon>Gammaproteobacteria</taxon>
        <taxon>Thiotrichales</taxon>
        <taxon>Piscirickettsiaceae</taxon>
        <taxon>Methylophaga</taxon>
    </lineage>
</organism>
<gene>
    <name evidence="3" type="ORF">GCM10008964_21130</name>
</gene>
<protein>
    <submittedName>
        <fullName evidence="3">Uncharacterized protein</fullName>
    </submittedName>
</protein>
<name>A0ABN0TT68_9GAMM</name>
<evidence type="ECO:0000256" key="2">
    <source>
        <dbReference type="SAM" id="SignalP"/>
    </source>
</evidence>
<keyword evidence="4" id="KW-1185">Reference proteome</keyword>
<feature type="region of interest" description="Disordered" evidence="1">
    <location>
        <begin position="40"/>
        <end position="88"/>
    </location>
</feature>
<accession>A0ABN0TT68</accession>
<reference evidence="3 4" key="1">
    <citation type="journal article" date="2019" name="Int. J. Syst. Evol. Microbiol.">
        <title>The Global Catalogue of Microorganisms (GCM) 10K type strain sequencing project: providing services to taxonomists for standard genome sequencing and annotation.</title>
        <authorList>
            <consortium name="The Broad Institute Genomics Platform"/>
            <consortium name="The Broad Institute Genome Sequencing Center for Infectious Disease"/>
            <person name="Wu L."/>
            <person name="Ma J."/>
        </authorList>
    </citation>
    <scope>NUCLEOTIDE SEQUENCE [LARGE SCALE GENOMIC DNA]</scope>
    <source>
        <strain evidence="3 4">JCM 6886</strain>
    </source>
</reference>
<evidence type="ECO:0000313" key="4">
    <source>
        <dbReference type="Proteomes" id="UP001501476"/>
    </source>
</evidence>
<feature type="signal peptide" evidence="2">
    <location>
        <begin position="1"/>
        <end position="23"/>
    </location>
</feature>